<keyword evidence="4" id="KW-0539">Nucleus</keyword>
<evidence type="ECO:0000256" key="5">
    <source>
        <dbReference type="SAM" id="MobiDB-lite"/>
    </source>
</evidence>
<reference evidence="7" key="1">
    <citation type="journal article" date="2020" name="bioRxiv">
        <title>Genomic and phenotypic heterogeneity of clinical isolates of the human pathogens Aspergillus fumigatus, Aspergillus lentulus and Aspergillus fumigatiaffinis.</title>
        <authorList>
            <person name="dos Santos R.A.C."/>
            <person name="Steenwyk J.L."/>
            <person name="Rivero-Menendez O."/>
            <person name="Mead M.E."/>
            <person name="Silva L.P."/>
            <person name="Bastos R.W."/>
            <person name="Alastruey-Izquierdo A."/>
            <person name="Goldman G.H."/>
            <person name="Rokas A."/>
        </authorList>
    </citation>
    <scope>NUCLEOTIDE SEQUENCE</scope>
    <source>
        <strain evidence="7">CNM-CM8927</strain>
    </source>
</reference>
<dbReference type="InterPro" id="IPR050987">
    <property type="entry name" value="AtrR-like"/>
</dbReference>
<evidence type="ECO:0000256" key="4">
    <source>
        <dbReference type="ARBA" id="ARBA00023242"/>
    </source>
</evidence>
<feature type="region of interest" description="Disordered" evidence="5">
    <location>
        <begin position="1"/>
        <end position="53"/>
    </location>
</feature>
<dbReference type="GO" id="GO:0003677">
    <property type="term" value="F:DNA binding"/>
    <property type="evidence" value="ECO:0007669"/>
    <property type="project" value="UniProtKB-KW"/>
</dbReference>
<gene>
    <name evidence="7" type="ORF">CNMCM8927_000590</name>
</gene>
<dbReference type="GO" id="GO:0008270">
    <property type="term" value="F:zinc ion binding"/>
    <property type="evidence" value="ECO:0007669"/>
    <property type="project" value="InterPro"/>
</dbReference>
<feature type="compositionally biased region" description="Low complexity" evidence="5">
    <location>
        <begin position="16"/>
        <end position="40"/>
    </location>
</feature>
<feature type="compositionally biased region" description="Polar residues" evidence="5">
    <location>
        <begin position="126"/>
        <end position="140"/>
    </location>
</feature>
<reference evidence="7" key="2">
    <citation type="submission" date="2020-04" db="EMBL/GenBank/DDBJ databases">
        <authorList>
            <person name="Santos R.A.C."/>
            <person name="Steenwyk J.L."/>
            <person name="Rivero-Menendez O."/>
            <person name="Mead M.E."/>
            <person name="Silva L.P."/>
            <person name="Bastos R.W."/>
            <person name="Alastruey-Izquierdo A."/>
            <person name="Goldman G.H."/>
            <person name="Rokas A."/>
        </authorList>
    </citation>
    <scope>NUCLEOTIDE SEQUENCE</scope>
    <source>
        <strain evidence="7">CNM-CM8927</strain>
    </source>
</reference>
<dbReference type="PROSITE" id="PS00463">
    <property type="entry name" value="ZN2_CY6_FUNGAL_1"/>
    <property type="match status" value="1"/>
</dbReference>
<dbReference type="EMBL" id="JAAAPU010000114">
    <property type="protein sequence ID" value="KAF4202161.1"/>
    <property type="molecule type" value="Genomic_DNA"/>
</dbReference>
<sequence length="877" mass="97161">MSQQRSANRQITGALSSTTATNPITTTTFSSSSASSNNNENESHESSDPPVSAACEQCRSRKVRCDRRLPQCSNCEKAGVMCEFPRRSKRVNPVKELVKDVSGLATRLDSLDSTMQSLLREIITPRTNDSQYSQRPSQLSKDVPITDHEANNPNDVELVFSRALDAHDGDGDNRESPGSVQVPSAFSTLRTGYTPIGNGAMLKKARGMLEALLEEWRATSPPEDSDSDMSVASGPPIAKAGLAMQSELKNKYDRVPIVDDTEAVTFQPGGESVALPPQSILETSLQLFLDEFNAFTPIFNQSLLREAIDRQYSLVDASKVDMAYSLCFNNIIVLASGLRARLTRLRKSYPMGMNEELLPAFLNNSFRAFHHLKDLIRPQHVNLQALATLSMPDQLKGSAAHGKLSPMDEERRDLYWTLFVMDKQRTCITGHPFDLHFYDYDVELVPEGASLTTAQQSRIMHIYMATLWEEIYISLYSARALRKGKAYQQSQVDRLDRMAHKWCSRNPQLFSECPMDTLSVEEKWRLELRYAFHLGQVLIHSCSASPSSKQVGLRNSQAAMRIIRELLKSAPTEASLALLCRLLRNYPLLAVHSICIRFLEDPSVDMAENLELIASVQEALGVLVDHNVPSCCLTRMEAGVAWYLDVVQIVRKIHESSPVSSDRHPRPPSAKQTKGVTPPSSSQPPPSHTRSSKPPSKRARNAPAAPHTGSADRSALSDEQNESGSESTRRKRKCNLTESSKALKPNSPQPGILAEQEMMPPLNYSLLSTNLAPETPSVIELSRFLHDVFPPMNNTPMGTSKHFNPMILPTPTSPPPVPGPDEPSFGPTAPVGNVPSFLVAETNHAPDVAELEETNFDFYLGWNDFPGLVPHEFFTCI</sequence>
<dbReference type="InterPro" id="IPR036864">
    <property type="entry name" value="Zn2-C6_fun-type_DNA-bd_sf"/>
</dbReference>
<evidence type="ECO:0000256" key="1">
    <source>
        <dbReference type="ARBA" id="ARBA00023015"/>
    </source>
</evidence>
<feature type="domain" description="Zn(2)-C6 fungal-type" evidence="6">
    <location>
        <begin position="54"/>
        <end position="84"/>
    </location>
</feature>
<keyword evidence="3" id="KW-0804">Transcription</keyword>
<feature type="region of interest" description="Disordered" evidence="5">
    <location>
        <begin position="655"/>
        <end position="753"/>
    </location>
</feature>
<dbReference type="CDD" id="cd00067">
    <property type="entry name" value="GAL4"/>
    <property type="match status" value="1"/>
</dbReference>
<proteinExistence type="predicted"/>
<keyword evidence="1" id="KW-0805">Transcription regulation</keyword>
<dbReference type="AlphaFoldDB" id="A0AAN5YIF6"/>
<protein>
    <recommendedName>
        <fullName evidence="6">Zn(2)-C6 fungal-type domain-containing protein</fullName>
    </recommendedName>
</protein>
<dbReference type="CDD" id="cd12148">
    <property type="entry name" value="fungal_TF_MHR"/>
    <property type="match status" value="1"/>
</dbReference>
<dbReference type="Pfam" id="PF00172">
    <property type="entry name" value="Zn_clus"/>
    <property type="match status" value="1"/>
</dbReference>
<evidence type="ECO:0000313" key="7">
    <source>
        <dbReference type="EMBL" id="KAF4202161.1"/>
    </source>
</evidence>
<dbReference type="SUPFAM" id="SSF57701">
    <property type="entry name" value="Zn2/Cys6 DNA-binding domain"/>
    <property type="match status" value="1"/>
</dbReference>
<name>A0AAN5YIF6_ASPLE</name>
<evidence type="ECO:0000259" key="6">
    <source>
        <dbReference type="PROSITE" id="PS50048"/>
    </source>
</evidence>
<comment type="caution">
    <text evidence="7">The sequence shown here is derived from an EMBL/GenBank/DDBJ whole genome shotgun (WGS) entry which is preliminary data.</text>
</comment>
<dbReference type="PANTHER" id="PTHR46910">
    <property type="entry name" value="TRANSCRIPTION FACTOR PDR1"/>
    <property type="match status" value="1"/>
</dbReference>
<keyword evidence="2" id="KW-0238">DNA-binding</keyword>
<dbReference type="GO" id="GO:0000981">
    <property type="term" value="F:DNA-binding transcription factor activity, RNA polymerase II-specific"/>
    <property type="evidence" value="ECO:0007669"/>
    <property type="project" value="InterPro"/>
</dbReference>
<feature type="region of interest" description="Disordered" evidence="5">
    <location>
        <begin position="126"/>
        <end position="152"/>
    </location>
</feature>
<organism evidence="7 8">
    <name type="scientific">Aspergillus lentulus</name>
    <dbReference type="NCBI Taxonomy" id="293939"/>
    <lineage>
        <taxon>Eukaryota</taxon>
        <taxon>Fungi</taxon>
        <taxon>Dikarya</taxon>
        <taxon>Ascomycota</taxon>
        <taxon>Pezizomycotina</taxon>
        <taxon>Eurotiomycetes</taxon>
        <taxon>Eurotiomycetidae</taxon>
        <taxon>Eurotiales</taxon>
        <taxon>Aspergillaceae</taxon>
        <taxon>Aspergillus</taxon>
        <taxon>Aspergillus subgen. Fumigati</taxon>
    </lineage>
</organism>
<dbReference type="InterPro" id="IPR001138">
    <property type="entry name" value="Zn2Cys6_DnaBD"/>
</dbReference>
<dbReference type="Proteomes" id="UP000649114">
    <property type="component" value="Unassembled WGS sequence"/>
</dbReference>
<evidence type="ECO:0000256" key="2">
    <source>
        <dbReference type="ARBA" id="ARBA00023125"/>
    </source>
</evidence>
<dbReference type="PROSITE" id="PS50048">
    <property type="entry name" value="ZN2_CY6_FUNGAL_2"/>
    <property type="match status" value="1"/>
</dbReference>
<evidence type="ECO:0000256" key="3">
    <source>
        <dbReference type="ARBA" id="ARBA00023163"/>
    </source>
</evidence>
<dbReference type="PANTHER" id="PTHR46910:SF1">
    <property type="entry name" value="MISCELLANEOUS ZN(II)2CYS6 TRANSCRIPTION FACTOR (EUROFUNG)-RELATED"/>
    <property type="match status" value="1"/>
</dbReference>
<dbReference type="SMART" id="SM00066">
    <property type="entry name" value="GAL4"/>
    <property type="match status" value="1"/>
</dbReference>
<evidence type="ECO:0000313" key="8">
    <source>
        <dbReference type="Proteomes" id="UP000649114"/>
    </source>
</evidence>
<feature type="compositionally biased region" description="Polar residues" evidence="5">
    <location>
        <begin position="1"/>
        <end position="15"/>
    </location>
</feature>
<dbReference type="Gene3D" id="4.10.240.10">
    <property type="entry name" value="Zn(2)-C6 fungal-type DNA-binding domain"/>
    <property type="match status" value="1"/>
</dbReference>
<accession>A0AAN5YIF6</accession>